<feature type="compositionally biased region" description="Acidic residues" evidence="1">
    <location>
        <begin position="63"/>
        <end position="76"/>
    </location>
</feature>
<dbReference type="EMBL" id="CAICTM010000795">
    <property type="protein sequence ID" value="CAB9516629.1"/>
    <property type="molecule type" value="Genomic_DNA"/>
</dbReference>
<dbReference type="AlphaFoldDB" id="A0A9N8ECE0"/>
<keyword evidence="2" id="KW-0812">Transmembrane</keyword>
<name>A0A9N8ECE0_9STRA</name>
<comment type="caution">
    <text evidence="3">The sequence shown here is derived from an EMBL/GenBank/DDBJ whole genome shotgun (WGS) entry which is preliminary data.</text>
</comment>
<gene>
    <name evidence="3" type="ORF">SEMRO_796_G203721.1</name>
</gene>
<evidence type="ECO:0000313" key="4">
    <source>
        <dbReference type="Proteomes" id="UP001153069"/>
    </source>
</evidence>
<keyword evidence="4" id="KW-1185">Reference proteome</keyword>
<evidence type="ECO:0000313" key="3">
    <source>
        <dbReference type="EMBL" id="CAB9516629.1"/>
    </source>
</evidence>
<keyword evidence="2" id="KW-1133">Transmembrane helix</keyword>
<evidence type="ECO:0000256" key="2">
    <source>
        <dbReference type="SAM" id="Phobius"/>
    </source>
</evidence>
<feature type="transmembrane region" description="Helical" evidence="2">
    <location>
        <begin position="89"/>
        <end position="106"/>
    </location>
</feature>
<accession>A0A9N8ECE0</accession>
<protein>
    <submittedName>
        <fullName evidence="3">Uncharacterized protein</fullName>
    </submittedName>
</protein>
<sequence length="231" mass="25341">MALGGNFSTGAERATDSLKSWCGELKTSATAERVSENMKSWCDQLRTSTTGYLPGRENVVPEDKDDDEDSSSDGEDGTFSFSGTKGVSARKFGIIALLVVVVFWHLKMDIHRLRAAAPCRGTASDWIQGDWPDVIVSTVDTSHCKFSSNSKPAYFPSLAGTGDEIGSTYGAASISNPKHNQFTIYIHFNNKHHLTPDKATVMIITFSGLPMWTSWLCWIGILMERHSDTGH</sequence>
<keyword evidence="2" id="KW-0472">Membrane</keyword>
<feature type="transmembrane region" description="Helical" evidence="2">
    <location>
        <begin position="199"/>
        <end position="221"/>
    </location>
</feature>
<proteinExistence type="predicted"/>
<feature type="region of interest" description="Disordered" evidence="1">
    <location>
        <begin position="52"/>
        <end position="80"/>
    </location>
</feature>
<evidence type="ECO:0000256" key="1">
    <source>
        <dbReference type="SAM" id="MobiDB-lite"/>
    </source>
</evidence>
<dbReference type="Proteomes" id="UP001153069">
    <property type="component" value="Unassembled WGS sequence"/>
</dbReference>
<organism evidence="3 4">
    <name type="scientific">Seminavis robusta</name>
    <dbReference type="NCBI Taxonomy" id="568900"/>
    <lineage>
        <taxon>Eukaryota</taxon>
        <taxon>Sar</taxon>
        <taxon>Stramenopiles</taxon>
        <taxon>Ochrophyta</taxon>
        <taxon>Bacillariophyta</taxon>
        <taxon>Bacillariophyceae</taxon>
        <taxon>Bacillariophycidae</taxon>
        <taxon>Naviculales</taxon>
        <taxon>Naviculaceae</taxon>
        <taxon>Seminavis</taxon>
    </lineage>
</organism>
<reference evidence="3" key="1">
    <citation type="submission" date="2020-06" db="EMBL/GenBank/DDBJ databases">
        <authorList>
            <consortium name="Plant Systems Biology data submission"/>
        </authorList>
    </citation>
    <scope>NUCLEOTIDE SEQUENCE</scope>
    <source>
        <strain evidence="3">D6</strain>
    </source>
</reference>